<evidence type="ECO:0000313" key="2">
    <source>
        <dbReference type="Proteomes" id="UP000512043"/>
    </source>
</evidence>
<dbReference type="Proteomes" id="UP000512043">
    <property type="component" value="Chromosome"/>
</dbReference>
<dbReference type="RefSeq" id="WP_181625730.1">
    <property type="nucleotide sequence ID" value="NZ_CP056597.1"/>
</dbReference>
<name>A0ABD7AV14_CITFR</name>
<dbReference type="EMBL" id="CP056597">
    <property type="protein sequence ID" value="QLY35972.1"/>
    <property type="molecule type" value="Genomic_DNA"/>
</dbReference>
<evidence type="ECO:0000313" key="1">
    <source>
        <dbReference type="EMBL" id="QLY35972.1"/>
    </source>
</evidence>
<gene>
    <name evidence="1" type="ORF">HV164_05310</name>
</gene>
<organism evidence="1 2">
    <name type="scientific">Citrobacter freundii</name>
    <dbReference type="NCBI Taxonomy" id="546"/>
    <lineage>
        <taxon>Bacteria</taxon>
        <taxon>Pseudomonadati</taxon>
        <taxon>Pseudomonadota</taxon>
        <taxon>Gammaproteobacteria</taxon>
        <taxon>Enterobacterales</taxon>
        <taxon>Enterobacteriaceae</taxon>
        <taxon>Citrobacter</taxon>
        <taxon>Citrobacter freundii complex</taxon>
    </lineage>
</organism>
<sequence>MNQIDELYEEQEFNYKKEIESLKSTEGFSGEILHRSQKRANQWFYNLPIFENCDDLGENITYHFSTETIDANTYEGQLRLLKNDVDLYAQLRNEYCEYLFYSLCCYELSRFFYNNEDKSKGCKCLFDAIYYLGRFLGGYIFNDYVSNMVTTNAEKSSKGGKAKAKNVDPVKKEFIRLLKGRMPESGWESMTEARIKLANELWLFIKEEKTTGLKWSALLETLKRWSEGKKADPEIRATFDEVLRKKRRVS</sequence>
<reference evidence="2" key="1">
    <citation type="submission" date="2020-06" db="EMBL/GenBank/DDBJ databases">
        <title>REHAB project genomes.</title>
        <authorList>
            <person name="Shaw L.P."/>
        </authorList>
    </citation>
    <scope>NUCLEOTIDE SEQUENCE [LARGE SCALE GENOMIC DNA]</scope>
    <source>
        <strain evidence="2">RHBSTW-00334</strain>
    </source>
</reference>
<proteinExistence type="predicted"/>
<accession>A0ABD7AV14</accession>
<protein>
    <submittedName>
        <fullName evidence="1">Uncharacterized protein</fullName>
    </submittedName>
</protein>
<dbReference type="AlphaFoldDB" id="A0ABD7AV14"/>